<sequence>MDRRHQATTLAAGLMLAVSGVALAQPEGQPAAGPEGGSNIFGSQELPKGLTIVPWKKGSVGDLTSEPTRLVEEPLEPIDPDEFQRRLDYYEQAQGQ</sequence>
<reference evidence="2 3" key="1">
    <citation type="submission" date="2023-09" db="EMBL/GenBank/DDBJ databases">
        <authorList>
            <person name="Rey-Velasco X."/>
        </authorList>
    </citation>
    <scope>NUCLEOTIDE SEQUENCE [LARGE SCALE GENOMIC DNA]</scope>
    <source>
        <strain evidence="2 3">P385</strain>
    </source>
</reference>
<evidence type="ECO:0000313" key="2">
    <source>
        <dbReference type="EMBL" id="MDT0619086.1"/>
    </source>
</evidence>
<feature type="chain" id="PRO_5045489336" evidence="1">
    <location>
        <begin position="25"/>
        <end position="96"/>
    </location>
</feature>
<dbReference type="Proteomes" id="UP001259982">
    <property type="component" value="Unassembled WGS sequence"/>
</dbReference>
<gene>
    <name evidence="2" type="ORF">RM531_11430</name>
</gene>
<keyword evidence="3" id="KW-1185">Reference proteome</keyword>
<evidence type="ECO:0000256" key="1">
    <source>
        <dbReference type="SAM" id="SignalP"/>
    </source>
</evidence>
<comment type="caution">
    <text evidence="2">The sequence shown here is derived from an EMBL/GenBank/DDBJ whole genome shotgun (WGS) entry which is preliminary data.</text>
</comment>
<evidence type="ECO:0000313" key="3">
    <source>
        <dbReference type="Proteomes" id="UP001259982"/>
    </source>
</evidence>
<feature type="signal peptide" evidence="1">
    <location>
        <begin position="1"/>
        <end position="24"/>
    </location>
</feature>
<dbReference type="RefSeq" id="WP_311659400.1">
    <property type="nucleotide sequence ID" value="NZ_JAVRHY010000010.1"/>
</dbReference>
<organism evidence="2 3">
    <name type="scientific">Spectribacter acetivorans</name>
    <dbReference type="NCBI Taxonomy" id="3075603"/>
    <lineage>
        <taxon>Bacteria</taxon>
        <taxon>Pseudomonadati</taxon>
        <taxon>Pseudomonadota</taxon>
        <taxon>Gammaproteobacteria</taxon>
        <taxon>Salinisphaerales</taxon>
        <taxon>Salinisphaeraceae</taxon>
        <taxon>Spectribacter</taxon>
    </lineage>
</organism>
<keyword evidence="1" id="KW-0732">Signal</keyword>
<dbReference type="EMBL" id="JAVRHY010000010">
    <property type="protein sequence ID" value="MDT0619086.1"/>
    <property type="molecule type" value="Genomic_DNA"/>
</dbReference>
<protein>
    <submittedName>
        <fullName evidence="2">Uncharacterized protein</fullName>
    </submittedName>
</protein>
<proteinExistence type="predicted"/>
<accession>A0ABU3B9E4</accession>
<name>A0ABU3B9E4_9GAMM</name>